<keyword evidence="9 14" id="KW-0297">G-protein coupled receptor</keyword>
<dbReference type="GO" id="GO:0004984">
    <property type="term" value="F:olfactory receptor activity"/>
    <property type="evidence" value="ECO:0007669"/>
    <property type="project" value="InterPro"/>
</dbReference>
<dbReference type="FunFam" id="1.20.1070.10:FF:000003">
    <property type="entry name" value="Olfactory receptor"/>
    <property type="match status" value="1"/>
</dbReference>
<organism evidence="17 18">
    <name type="scientific">Tupaia chinensis</name>
    <name type="common">Chinese tree shrew</name>
    <name type="synonym">Tupaia belangeri chinensis</name>
    <dbReference type="NCBI Taxonomy" id="246437"/>
    <lineage>
        <taxon>Eukaryota</taxon>
        <taxon>Metazoa</taxon>
        <taxon>Chordata</taxon>
        <taxon>Craniata</taxon>
        <taxon>Vertebrata</taxon>
        <taxon>Euteleostomi</taxon>
        <taxon>Mammalia</taxon>
        <taxon>Eutheria</taxon>
        <taxon>Euarchontoglires</taxon>
        <taxon>Scandentia</taxon>
        <taxon>Tupaiidae</taxon>
        <taxon>Tupaia</taxon>
    </lineage>
</organism>
<feature type="transmembrane region" description="Helical" evidence="15">
    <location>
        <begin position="474"/>
        <end position="496"/>
    </location>
</feature>
<keyword evidence="8 15" id="KW-1133">Transmembrane helix</keyword>
<evidence type="ECO:0000256" key="15">
    <source>
        <dbReference type="SAM" id="Phobius"/>
    </source>
</evidence>
<feature type="transmembrane region" description="Helical" evidence="15">
    <location>
        <begin position="573"/>
        <end position="602"/>
    </location>
</feature>
<dbReference type="InterPro" id="IPR017452">
    <property type="entry name" value="GPCR_Rhodpsn_7TM"/>
</dbReference>
<dbReference type="GO" id="GO:0004930">
    <property type="term" value="F:G protein-coupled receptor activity"/>
    <property type="evidence" value="ECO:0007669"/>
    <property type="project" value="UniProtKB-KW"/>
</dbReference>
<evidence type="ECO:0000256" key="3">
    <source>
        <dbReference type="ARBA" id="ARBA00010663"/>
    </source>
</evidence>
<feature type="transmembrane region" description="Helical" evidence="15">
    <location>
        <begin position="517"/>
        <end position="537"/>
    </location>
</feature>
<evidence type="ECO:0000313" key="17">
    <source>
        <dbReference type="EMBL" id="ELW65905.1"/>
    </source>
</evidence>
<dbReference type="InterPro" id="IPR000276">
    <property type="entry name" value="GPCR_Rhodpsn"/>
</dbReference>
<dbReference type="PANTHER" id="PTHR48018">
    <property type="entry name" value="OLFACTORY RECEPTOR"/>
    <property type="match status" value="1"/>
</dbReference>
<feature type="transmembrane region" description="Helical" evidence="15">
    <location>
        <begin position="281"/>
        <end position="303"/>
    </location>
</feature>
<sequence length="688" mass="76751">MHTQIAFLKAAEEQHKFSNSYMDPGNFTQFTEFILTGVSATPQLQIPLFLVFLVIYLLTVAGNLGIITLTSVDSRLQTPMYFFLRHLAIINLGNSTLIAPKMLITFVVKKNTILYYECAIQQGGFVFFIVSEIILLSVMAYDRYVAICNPLMYMVVVSPRVCRLLVGLTYFYGFSTDEFSNSYMAPRNFTQVTEFILTGISVTPQLQVPLFLIFLVIYVLTVAGNLGIITLTSLDSGLQTPMYFFLRHLAIINLGNSSVIGPKMLTAFVVKKNTILYYECAIQLGGFLFFVVSEVILLSVMAYDRYVAICNPLMYMVVISPRLCRLLVALTYLYGFSTAVVVSPCVFSMSYCSSNVINDFYCDIAPLLALSCSDIYVPETVVFISATTNLFFSLDRAELKIVLFVLFLGIYAITLVGNLGMIVLIHITPKLHTPMYFFLSSLSFVDACYSSAIAPKMLVNLLAAKGTISFFACMIQHLCFGVFVTTEGFLLSVMAYDRYVAIVNPLLYTVAMSKRKCVGLVTLSWICGLINSLIHTISLGRLSFCRLNVVSHFFCDIPSLLKLSCSDTSMNELLLLIFSGIIAMATFLIVIISYMFIVLAILRIRSASGRQKAFSTCASHLTAVTIFYGTLSFSYIQPSSQYSVEQEKVVSVFYTLVIPMLNPLIYSLRNKEVKDAAKRAIELKHSSC</sequence>
<feature type="transmembrane region" description="Helical" evidence="15">
    <location>
        <begin position="151"/>
        <end position="172"/>
    </location>
</feature>
<comment type="similarity">
    <text evidence="3 14">Belongs to the G-protein coupled receptor 1 family.</text>
</comment>
<keyword evidence="13 14" id="KW-0807">Transducer</keyword>
<feature type="transmembrane region" description="Helical" evidence="15">
    <location>
        <begin position="649"/>
        <end position="668"/>
    </location>
</feature>
<dbReference type="FunFam" id="1.20.1070.10:FF:000004">
    <property type="entry name" value="Olfactory receptor"/>
    <property type="match status" value="1"/>
</dbReference>
<keyword evidence="11 14" id="KW-0675">Receptor</keyword>
<dbReference type="Gene3D" id="1.20.1070.10">
    <property type="entry name" value="Rhodopsin 7-helix transmembrane proteins"/>
    <property type="match status" value="3"/>
</dbReference>
<dbReference type="PROSITE" id="PS00237">
    <property type="entry name" value="G_PROTEIN_RECEP_F1_1"/>
    <property type="match status" value="1"/>
</dbReference>
<reference evidence="18" key="2">
    <citation type="journal article" date="2013" name="Nat. Commun.">
        <title>Genome of the Chinese tree shrew.</title>
        <authorList>
            <person name="Fan Y."/>
            <person name="Huang Z.Y."/>
            <person name="Cao C.C."/>
            <person name="Chen C.S."/>
            <person name="Chen Y.X."/>
            <person name="Fan D.D."/>
            <person name="He J."/>
            <person name="Hou H.L."/>
            <person name="Hu L."/>
            <person name="Hu X.T."/>
            <person name="Jiang X.T."/>
            <person name="Lai R."/>
            <person name="Lang Y.S."/>
            <person name="Liang B."/>
            <person name="Liao S.G."/>
            <person name="Mu D."/>
            <person name="Ma Y.Y."/>
            <person name="Niu Y.Y."/>
            <person name="Sun X.Q."/>
            <person name="Xia J.Q."/>
            <person name="Xiao J."/>
            <person name="Xiong Z.Q."/>
            <person name="Xu L."/>
            <person name="Yang L."/>
            <person name="Zhang Y."/>
            <person name="Zhao W."/>
            <person name="Zhao X.D."/>
            <person name="Zheng Y.T."/>
            <person name="Zhou J.M."/>
            <person name="Zhu Y.B."/>
            <person name="Zhang G.J."/>
            <person name="Wang J."/>
            <person name="Yao Y.G."/>
        </authorList>
    </citation>
    <scope>NUCLEOTIDE SEQUENCE [LARGE SCALE GENOMIC DNA]</scope>
</reference>
<evidence type="ECO:0000256" key="6">
    <source>
        <dbReference type="ARBA" id="ARBA00022692"/>
    </source>
</evidence>
<dbReference type="EMBL" id="KB320667">
    <property type="protein sequence ID" value="ELW65905.1"/>
    <property type="molecule type" value="Genomic_DNA"/>
</dbReference>
<dbReference type="eggNOG" id="ENOG502QVH7">
    <property type="taxonomic scope" value="Eukaryota"/>
</dbReference>
<keyword evidence="4" id="KW-1003">Cell membrane</keyword>
<reference evidence="18" key="1">
    <citation type="submission" date="2012-07" db="EMBL/GenBank/DDBJ databases">
        <title>Genome of the Chinese tree shrew, a rising model animal genetically related to primates.</title>
        <authorList>
            <person name="Zhang G."/>
            <person name="Fan Y."/>
            <person name="Yao Y."/>
            <person name="Huang Z."/>
        </authorList>
    </citation>
    <scope>NUCLEOTIDE SEQUENCE [LARGE SCALE GENOMIC DNA]</scope>
</reference>
<dbReference type="PROSITE" id="PS50262">
    <property type="entry name" value="G_PROTEIN_RECEP_F1_2"/>
    <property type="match status" value="3"/>
</dbReference>
<evidence type="ECO:0000256" key="8">
    <source>
        <dbReference type="ARBA" id="ARBA00022989"/>
    </source>
</evidence>
<comment type="subcellular location">
    <subcellularLocation>
        <location evidence="2">Cell membrane</location>
        <topology evidence="2">Multi-pass membrane protein</topology>
    </subcellularLocation>
</comment>
<gene>
    <name evidence="17" type="ORF">TREES_T100000582</name>
</gene>
<feature type="transmembrane region" description="Helical" evidence="15">
    <location>
        <begin position="244"/>
        <end position="261"/>
    </location>
</feature>
<feature type="transmembrane region" description="Helical" evidence="15">
    <location>
        <begin position="210"/>
        <end position="232"/>
    </location>
</feature>
<dbReference type="PRINTS" id="PR00245">
    <property type="entry name" value="OLFACTORYR"/>
</dbReference>
<proteinExistence type="inferred from homology"/>
<dbReference type="Proteomes" id="UP000011518">
    <property type="component" value="Unassembled WGS sequence"/>
</dbReference>
<feature type="transmembrane region" description="Helical" evidence="15">
    <location>
        <begin position="119"/>
        <end position="139"/>
    </location>
</feature>
<feature type="transmembrane region" description="Helical" evidence="15">
    <location>
        <begin position="46"/>
        <end position="69"/>
    </location>
</feature>
<feature type="transmembrane region" description="Helical" evidence="15">
    <location>
        <begin position="81"/>
        <end position="99"/>
    </location>
</feature>
<protein>
    <submittedName>
        <fullName evidence="17">Olfactory receptor 5J2</fullName>
    </submittedName>
</protein>
<evidence type="ECO:0000256" key="4">
    <source>
        <dbReference type="ARBA" id="ARBA00022475"/>
    </source>
</evidence>
<dbReference type="InterPro" id="IPR000725">
    <property type="entry name" value="Olfact_rcpt"/>
</dbReference>
<evidence type="ECO:0000256" key="12">
    <source>
        <dbReference type="ARBA" id="ARBA00023180"/>
    </source>
</evidence>
<evidence type="ECO:0000256" key="11">
    <source>
        <dbReference type="ARBA" id="ARBA00023170"/>
    </source>
</evidence>
<feature type="domain" description="G-protein coupled receptors family 1 profile" evidence="16">
    <location>
        <begin position="62"/>
        <end position="174"/>
    </location>
</feature>
<dbReference type="STRING" id="246437.L9KSJ8"/>
<keyword evidence="10 15" id="KW-0472">Membrane</keyword>
<dbReference type="GO" id="GO:0005886">
    <property type="term" value="C:plasma membrane"/>
    <property type="evidence" value="ECO:0007669"/>
    <property type="project" value="UniProtKB-SubCell"/>
</dbReference>
<evidence type="ECO:0000256" key="1">
    <source>
        <dbReference type="ARBA" id="ARBA00002936"/>
    </source>
</evidence>
<feature type="transmembrane region" description="Helical" evidence="15">
    <location>
        <begin position="401"/>
        <end position="424"/>
    </location>
</feature>
<keyword evidence="12" id="KW-0325">Glycoprotein</keyword>
<dbReference type="FunCoup" id="L9KSJ8">
    <property type="interactions" value="407"/>
</dbReference>
<evidence type="ECO:0000256" key="2">
    <source>
        <dbReference type="ARBA" id="ARBA00004651"/>
    </source>
</evidence>
<name>L9KSJ8_TUPCH</name>
<dbReference type="AlphaFoldDB" id="L9KSJ8"/>
<dbReference type="FunFam" id="1.10.1220.70:FF:000001">
    <property type="entry name" value="Olfactory receptor"/>
    <property type="match status" value="1"/>
</dbReference>
<dbReference type="InParanoid" id="L9KSJ8"/>
<keyword evidence="5" id="KW-0716">Sensory transduction</keyword>
<evidence type="ECO:0000259" key="16">
    <source>
        <dbReference type="PROSITE" id="PS50262"/>
    </source>
</evidence>
<dbReference type="SUPFAM" id="SSF81321">
    <property type="entry name" value="Family A G protein-coupled receptor-like"/>
    <property type="match status" value="3"/>
</dbReference>
<feature type="transmembrane region" description="Helical" evidence="15">
    <location>
        <begin position="614"/>
        <end position="637"/>
    </location>
</feature>
<feature type="transmembrane region" description="Helical" evidence="15">
    <location>
        <begin position="436"/>
        <end position="454"/>
    </location>
</feature>
<evidence type="ECO:0000256" key="10">
    <source>
        <dbReference type="ARBA" id="ARBA00023136"/>
    </source>
</evidence>
<dbReference type="PRINTS" id="PR00237">
    <property type="entry name" value="GPCRRHODOPSN"/>
</dbReference>
<evidence type="ECO:0000256" key="7">
    <source>
        <dbReference type="ARBA" id="ARBA00022725"/>
    </source>
</evidence>
<feature type="transmembrane region" description="Helical" evidence="15">
    <location>
        <begin position="323"/>
        <end position="351"/>
    </location>
</feature>
<evidence type="ECO:0000256" key="13">
    <source>
        <dbReference type="ARBA" id="ARBA00023224"/>
    </source>
</evidence>
<dbReference type="CDD" id="cd15230">
    <property type="entry name" value="7tmA_OR5-like"/>
    <property type="match status" value="1"/>
</dbReference>
<keyword evidence="18" id="KW-1185">Reference proteome</keyword>
<dbReference type="Pfam" id="PF00001">
    <property type="entry name" value="7tm_1"/>
    <property type="match status" value="1"/>
</dbReference>
<evidence type="ECO:0000256" key="14">
    <source>
        <dbReference type="RuleBase" id="RU000688"/>
    </source>
</evidence>
<comment type="function">
    <text evidence="1">Odorant receptor.</text>
</comment>
<keyword evidence="6 14" id="KW-0812">Transmembrane</keyword>
<evidence type="ECO:0000256" key="5">
    <source>
        <dbReference type="ARBA" id="ARBA00022606"/>
    </source>
</evidence>
<keyword evidence="7" id="KW-0552">Olfaction</keyword>
<accession>L9KSJ8</accession>
<feature type="domain" description="G-protein coupled receptors family 1 profile" evidence="16">
    <location>
        <begin position="417"/>
        <end position="666"/>
    </location>
</feature>
<evidence type="ECO:0000313" key="18">
    <source>
        <dbReference type="Proteomes" id="UP000011518"/>
    </source>
</evidence>
<dbReference type="FunFam" id="1.20.1070.10:FF:000410">
    <property type="entry name" value="Olfactory receptor 1348"/>
    <property type="match status" value="1"/>
</dbReference>
<evidence type="ECO:0000256" key="9">
    <source>
        <dbReference type="ARBA" id="ARBA00023040"/>
    </source>
</evidence>
<dbReference type="Pfam" id="PF13853">
    <property type="entry name" value="7tm_4"/>
    <property type="match status" value="2"/>
</dbReference>
<feature type="domain" description="G-protein coupled receptors family 1 profile" evidence="16">
    <location>
        <begin position="224"/>
        <end position="396"/>
    </location>
</feature>